<proteinExistence type="predicted"/>
<organism evidence="3 4">
    <name type="scientific">Lachnellula suecica</name>
    <dbReference type="NCBI Taxonomy" id="602035"/>
    <lineage>
        <taxon>Eukaryota</taxon>
        <taxon>Fungi</taxon>
        <taxon>Dikarya</taxon>
        <taxon>Ascomycota</taxon>
        <taxon>Pezizomycotina</taxon>
        <taxon>Leotiomycetes</taxon>
        <taxon>Helotiales</taxon>
        <taxon>Lachnaceae</taxon>
        <taxon>Lachnellula</taxon>
    </lineage>
</organism>
<dbReference type="OrthoDB" id="6513042at2759"/>
<dbReference type="GO" id="GO:0003968">
    <property type="term" value="F:RNA-directed RNA polymerase activity"/>
    <property type="evidence" value="ECO:0007669"/>
    <property type="project" value="UniProtKB-KW"/>
</dbReference>
<dbReference type="Pfam" id="PF05183">
    <property type="entry name" value="RdRP"/>
    <property type="match status" value="1"/>
</dbReference>
<protein>
    <submittedName>
        <fullName evidence="3">RNA-dependent RNA polymerase</fullName>
    </submittedName>
</protein>
<dbReference type="GO" id="GO:0003723">
    <property type="term" value="F:RNA binding"/>
    <property type="evidence" value="ECO:0007669"/>
    <property type="project" value="UniProtKB-KW"/>
</dbReference>
<evidence type="ECO:0000259" key="2">
    <source>
        <dbReference type="Pfam" id="PF05183"/>
    </source>
</evidence>
<dbReference type="Proteomes" id="UP000469558">
    <property type="component" value="Unassembled WGS sequence"/>
</dbReference>
<feature type="compositionally biased region" description="Low complexity" evidence="1">
    <location>
        <begin position="1458"/>
        <end position="1474"/>
    </location>
</feature>
<dbReference type="EMBL" id="QGMK01002224">
    <property type="protein sequence ID" value="TVY59701.1"/>
    <property type="molecule type" value="Genomic_DNA"/>
</dbReference>
<feature type="domain" description="RDRP core" evidence="2">
    <location>
        <begin position="491"/>
        <end position="1082"/>
    </location>
</feature>
<evidence type="ECO:0000313" key="3">
    <source>
        <dbReference type="EMBL" id="TVY59701.1"/>
    </source>
</evidence>
<keyword evidence="4" id="KW-1185">Reference proteome</keyword>
<name>A0A8T9BT45_9HELO</name>
<reference evidence="3 4" key="1">
    <citation type="submission" date="2018-05" db="EMBL/GenBank/DDBJ databases">
        <title>Genome sequencing and assembly of the regulated plant pathogen Lachnellula willkommii and related sister species for the development of diagnostic species identification markers.</title>
        <authorList>
            <person name="Giroux E."/>
            <person name="Bilodeau G."/>
        </authorList>
    </citation>
    <scope>NUCLEOTIDE SEQUENCE [LARGE SCALE GENOMIC DNA]</scope>
    <source>
        <strain evidence="3 4">CBS 268.59</strain>
    </source>
</reference>
<dbReference type="GO" id="GO:0031380">
    <property type="term" value="C:nuclear RNA-directed RNA polymerase complex"/>
    <property type="evidence" value="ECO:0007669"/>
    <property type="project" value="TreeGrafter"/>
</dbReference>
<dbReference type="PANTHER" id="PTHR23079:SF55">
    <property type="entry name" value="RNA-DIRECTED RNA POLYMERASE"/>
    <property type="match status" value="1"/>
</dbReference>
<feature type="region of interest" description="Disordered" evidence="1">
    <location>
        <begin position="1"/>
        <end position="41"/>
    </location>
</feature>
<evidence type="ECO:0000313" key="4">
    <source>
        <dbReference type="Proteomes" id="UP000469558"/>
    </source>
</evidence>
<keyword evidence="3" id="KW-0548">Nucleotidyltransferase</keyword>
<comment type="caution">
    <text evidence="3">The sequence shown here is derived from an EMBL/GenBank/DDBJ whole genome shotgun (WGS) entry which is preliminary data.</text>
</comment>
<feature type="region of interest" description="Disordered" evidence="1">
    <location>
        <begin position="1395"/>
        <end position="1488"/>
    </location>
</feature>
<gene>
    <name evidence="3" type="primary">rdp1</name>
    <name evidence="3" type="ORF">LSUE1_G009611</name>
</gene>
<dbReference type="InterPro" id="IPR007855">
    <property type="entry name" value="RDRP"/>
</dbReference>
<dbReference type="InterPro" id="IPR057596">
    <property type="entry name" value="RDRP_core"/>
</dbReference>
<dbReference type="PANTHER" id="PTHR23079">
    <property type="entry name" value="RNA-DEPENDENT RNA POLYMERASE"/>
    <property type="match status" value="1"/>
</dbReference>
<evidence type="ECO:0000256" key="1">
    <source>
        <dbReference type="SAM" id="MobiDB-lite"/>
    </source>
</evidence>
<keyword evidence="3" id="KW-0808">Transferase</keyword>
<keyword evidence="3" id="KW-0696">RNA-directed RNA polymerase</keyword>
<sequence>MVYHAGSLGRPLGNPAKVQRPLSARHGTPNNSHQQPNLPPMRKAFGEWIHAPDLSIKLSGLHDNETTWNLLRNFKREGTIVFIEIFEENGKRDTKAKIKFSPPPRSPFWNTSDSGRYEIESSDGSARYKIMVSLWSDRQHQNRGYRIESPVKKGTWYEPKMSLWPSSLHIGIMVDLQSMMPLQHIEQNTNPTKPLDLKFEVDLVRKKIAAEFKIAFTDPRSQGATNFVSQFQVGEFDRENNYMFEIPFDQLKSLSHIKFKNNRFGLAFSLESPPRYHRRREDEKSSHSEESLTWSNWDTWYRQTDIVYDPYRLQHTIITLHKERPVIDIGRWTTYLFVFEGDRNSLAMLEEMKKALQDYNIVMATPEENEFRRVDPYSAELWSLIDPPSRAGAADLRKGTSPLPFEVRYQLEVCISRELLNEYNISREFVIKLAEITLTDPTKARNILEYIAGQDKRIYDPTSIFSDKEALAFSPKTEIPHYCAYARKATITPSTIYFSSPTVETTNRVLRNYAKENEEGRFLRVQFTDELLEGRINSSADKQRNDEIYTRVYRTLYNGIQIGDRHYEFLAFGNSQFRENGAYLFCPTEDLSCDDIRNWMGNFSHIKVVAKYAARLGQCFSTTRAINGLSAPAILVIPDIERDKSCFSDGVGKISPYLAQMIAAELGIRSNTAPSAFQFRLGGCKGILVVSPDAKDKEIHIRKSQQKFTATYNGLEIIRCSRFSCATLNRQTIAILSSLGVGDKVFLDMMTEQLSNYQNAMSDDDLAVSLLLRYIDDTQMTINIATMIRNGFMAQRDPFVLSLLHLWRAWSIKLLKEKAKIIVEQGAFVLGCVDETGILRGYNKPTVAYGGDFPLEELPQIFLQVPDKDDPARHNVIEGICLVGRNPSLHPGDLRVVQAINVPELHHLRDVVVFPSTGERDVPSMCSGGDLDGDDYFVIWDEKLMPTEWNCEPMDYEGPSPTELSRPVEVTDLMKFFVRFMKNDALPTIAHAHLALSDLLSVKDPKCKLPCPNYFVLELTSTGLELAALHSKAVDYVKTGLPAEMPKRLKPRKWPHFMEKKYKPKEAIYPSHKVLGQLYDKVESVDFVPQYEEPFDRRILSAYKLDNSLLKTARQIKSQYDTAMRRILAQQEIKTEFEVWTTFVLSKPRVGSDYKVQEEMARISEALKEQFRAVCIEKAGGKDFSTLGPFVAGMYKVTKEEMDIALAECKSTKIVGGREVPKRKMEPRYMPLITFPWLFEKELGRIATGDEAVDDLEDLGLQPVVFQGTQTGKRNTAGQVDTGDFIRQEDGLIVHRGEELDLFRNDAESEDLSGESDFEEARYLGDDRKYTVGKSGETVLVTAFSEPSGDVSGTGVEDVVPRTVLDGFVDPREMAHGANSAGKGAGAINEFWPQSQASKPTTAHDSGRSSTPRSLVGEGAAQYPFRPGDEPVPTQGPTRKSPFPGDLLETGDAPSQSPGPLSPLISTPSLSSDSTVPNSEPEEAQGDFVVEEVRIVIRESPLEKLARMQGS</sequence>
<accession>A0A8T9BT45</accession>
<feature type="compositionally biased region" description="Polar residues" evidence="1">
    <location>
        <begin position="1395"/>
        <end position="1413"/>
    </location>
</feature>
<dbReference type="GO" id="GO:0030422">
    <property type="term" value="P:siRNA processing"/>
    <property type="evidence" value="ECO:0007669"/>
    <property type="project" value="TreeGrafter"/>
</dbReference>